<accession>A0ABQ8U8W3</accession>
<sequence length="264" mass="29725">MRLEHPLLRHGRNRMLMAAYPHLNTPTGRRVNIDGPRGILEQGATAEMHKKLEQIREAFPRSISDNGSTEPNARECMWTLGSLSSSCLSQIPAWSAFGFHSLHSIVFYLPCPNGLSLDLLLKQLESESPCEVIARLEGELAEVREDLKDFVSEKVFFEKKAAALEETLNSVRQEKDSLQSAYQNAQLELTESRQRRAALGDQLHQSEQQRGLLESRCNATARELSGLQQALEEERAAAAERQRQAVGETEVCDMTPRHSHHTQD</sequence>
<comment type="caution">
    <text evidence="2">The sequence shown here is derived from an EMBL/GenBank/DDBJ whole genome shotgun (WGS) entry which is preliminary data.</text>
</comment>
<gene>
    <name evidence="2" type="ORF">PAPYR_11355</name>
</gene>
<dbReference type="Gene3D" id="1.10.287.1490">
    <property type="match status" value="1"/>
</dbReference>
<evidence type="ECO:0000313" key="3">
    <source>
        <dbReference type="Proteomes" id="UP001141327"/>
    </source>
</evidence>
<evidence type="ECO:0000256" key="1">
    <source>
        <dbReference type="SAM" id="MobiDB-lite"/>
    </source>
</evidence>
<evidence type="ECO:0000313" key="2">
    <source>
        <dbReference type="EMBL" id="KAJ4454037.1"/>
    </source>
</evidence>
<name>A0ABQ8U8W3_9EUKA</name>
<reference evidence="2" key="1">
    <citation type="journal article" date="2022" name="bioRxiv">
        <title>Genomics of Preaxostyla Flagellates Illuminates Evolutionary Transitions and the Path Towards Mitochondrial Loss.</title>
        <authorList>
            <person name="Novak L.V.F."/>
            <person name="Treitli S.C."/>
            <person name="Pyrih J."/>
            <person name="Halakuc P."/>
            <person name="Pipaliya S.V."/>
            <person name="Vacek V."/>
            <person name="Brzon O."/>
            <person name="Soukal P."/>
            <person name="Eme L."/>
            <person name="Dacks J.B."/>
            <person name="Karnkowska A."/>
            <person name="Elias M."/>
            <person name="Hampl V."/>
        </authorList>
    </citation>
    <scope>NUCLEOTIDE SEQUENCE</scope>
    <source>
        <strain evidence="2">RCP-MX</strain>
    </source>
</reference>
<organism evidence="2 3">
    <name type="scientific">Paratrimastix pyriformis</name>
    <dbReference type="NCBI Taxonomy" id="342808"/>
    <lineage>
        <taxon>Eukaryota</taxon>
        <taxon>Metamonada</taxon>
        <taxon>Preaxostyla</taxon>
        <taxon>Paratrimastigidae</taxon>
        <taxon>Paratrimastix</taxon>
    </lineage>
</organism>
<dbReference type="EMBL" id="JAPMOS010000191">
    <property type="protein sequence ID" value="KAJ4454037.1"/>
    <property type="molecule type" value="Genomic_DNA"/>
</dbReference>
<feature type="region of interest" description="Disordered" evidence="1">
    <location>
        <begin position="235"/>
        <end position="264"/>
    </location>
</feature>
<dbReference type="Proteomes" id="UP001141327">
    <property type="component" value="Unassembled WGS sequence"/>
</dbReference>
<proteinExistence type="predicted"/>
<protein>
    <submittedName>
        <fullName evidence="2">Uncharacterized protein</fullName>
    </submittedName>
</protein>
<keyword evidence="3" id="KW-1185">Reference proteome</keyword>